<proteinExistence type="predicted"/>
<evidence type="ECO:0000256" key="1">
    <source>
        <dbReference type="SAM" id="MobiDB-lite"/>
    </source>
</evidence>
<dbReference type="Proteomes" id="UP001187415">
    <property type="component" value="Unassembled WGS sequence"/>
</dbReference>
<organism evidence="2 3">
    <name type="scientific">Channa striata</name>
    <name type="common">Snakehead murrel</name>
    <name type="synonym">Ophicephalus striatus</name>
    <dbReference type="NCBI Taxonomy" id="64152"/>
    <lineage>
        <taxon>Eukaryota</taxon>
        <taxon>Metazoa</taxon>
        <taxon>Chordata</taxon>
        <taxon>Craniata</taxon>
        <taxon>Vertebrata</taxon>
        <taxon>Euteleostomi</taxon>
        <taxon>Actinopterygii</taxon>
        <taxon>Neopterygii</taxon>
        <taxon>Teleostei</taxon>
        <taxon>Neoteleostei</taxon>
        <taxon>Acanthomorphata</taxon>
        <taxon>Anabantaria</taxon>
        <taxon>Anabantiformes</taxon>
        <taxon>Channoidei</taxon>
        <taxon>Channidae</taxon>
        <taxon>Channa</taxon>
    </lineage>
</organism>
<evidence type="ECO:0000313" key="2">
    <source>
        <dbReference type="EMBL" id="KAK2855897.1"/>
    </source>
</evidence>
<comment type="caution">
    <text evidence="2">The sequence shown here is derived from an EMBL/GenBank/DDBJ whole genome shotgun (WGS) entry which is preliminary data.</text>
</comment>
<sequence length="80" mass="8792">MIIRCKKTKVTKMQVDANTTEPEDEVSYATMSFPRKVDRSTQGDDDGDSVIYSKVKAPSSSAGASSDPNMFYATINHPDK</sequence>
<protein>
    <submittedName>
        <fullName evidence="2">Uncharacterized protein</fullName>
    </submittedName>
</protein>
<feature type="region of interest" description="Disordered" evidence="1">
    <location>
        <begin position="12"/>
        <end position="80"/>
    </location>
</feature>
<dbReference type="EMBL" id="JAUPFM010000003">
    <property type="protein sequence ID" value="KAK2855897.1"/>
    <property type="molecule type" value="Genomic_DNA"/>
</dbReference>
<keyword evidence="3" id="KW-1185">Reference proteome</keyword>
<reference evidence="2" key="1">
    <citation type="submission" date="2023-07" db="EMBL/GenBank/DDBJ databases">
        <title>Chromosome-level Genome Assembly of Striped Snakehead (Channa striata).</title>
        <authorList>
            <person name="Liu H."/>
        </authorList>
    </citation>
    <scope>NUCLEOTIDE SEQUENCE</scope>
    <source>
        <strain evidence="2">Gz</strain>
        <tissue evidence="2">Muscle</tissue>
    </source>
</reference>
<gene>
    <name evidence="2" type="ORF">Q5P01_004632</name>
</gene>
<accession>A0AA88T6J2</accession>
<dbReference type="AlphaFoldDB" id="A0AA88T6J2"/>
<feature type="compositionally biased region" description="Low complexity" evidence="1">
    <location>
        <begin position="57"/>
        <end position="66"/>
    </location>
</feature>
<name>A0AA88T6J2_CHASR</name>
<evidence type="ECO:0000313" key="3">
    <source>
        <dbReference type="Proteomes" id="UP001187415"/>
    </source>
</evidence>